<organism evidence="3">
    <name type="scientific">Synura synuroidea</name>
    <dbReference type="NCBI Taxonomy" id="47573"/>
    <lineage>
        <taxon>Eukaryota</taxon>
        <taxon>Sar</taxon>
        <taxon>Stramenopiles</taxon>
        <taxon>Ochrophyta</taxon>
        <taxon>Synurophyceae</taxon>
        <taxon>Synurales</taxon>
        <taxon>Mallomonadaceae</taxon>
        <taxon>Synura</taxon>
    </lineage>
</organism>
<evidence type="ECO:0000313" key="3">
    <source>
        <dbReference type="EMBL" id="AAF36945.1"/>
    </source>
</evidence>
<dbReference type="GO" id="GO:0006412">
    <property type="term" value="P:translation"/>
    <property type="evidence" value="ECO:0007669"/>
    <property type="project" value="InterPro"/>
</dbReference>
<dbReference type="GO" id="GO:1990904">
    <property type="term" value="C:ribonucleoprotein complex"/>
    <property type="evidence" value="ECO:0007669"/>
    <property type="project" value="UniProtKB-KW"/>
</dbReference>
<sequence length="168" mass="20071">MQKQKKNLNFLQKINTRFRKKMKYKSYILNYTLNNLIYNLPKIKISLRVTQNNIFFTLIDLKKNETKLISSTGIEKIKTTKKLLKFSTKIILPIFFNKILTLTTNQTTIFIELNCPILIKKRLLKQINKLLNKNILLINTANNKCFNGCKEKKKKRKKLRTNKFRIFK</sequence>
<dbReference type="Gene3D" id="3.30.420.80">
    <property type="entry name" value="Ribosomal protein S11"/>
    <property type="match status" value="1"/>
</dbReference>
<name>Q9MGA4_9STRA</name>
<gene>
    <name evidence="3" type="primary">orf168</name>
</gene>
<keyword evidence="1" id="KW-0689">Ribosomal protein</keyword>
<dbReference type="EMBL" id="AF222718">
    <property type="protein sequence ID" value="AAF36945.1"/>
    <property type="molecule type" value="Genomic_DNA"/>
</dbReference>
<dbReference type="GeneID" id="801016"/>
<evidence type="ECO:0000256" key="2">
    <source>
        <dbReference type="ARBA" id="ARBA00023274"/>
    </source>
</evidence>
<accession>Q9MGA4</accession>
<dbReference type="SUPFAM" id="SSF53137">
    <property type="entry name" value="Translational machinery components"/>
    <property type="match status" value="1"/>
</dbReference>
<dbReference type="AlphaFoldDB" id="Q9MGA4"/>
<geneLocation type="mitochondrion" evidence="3"/>
<keyword evidence="2" id="KW-0687">Ribonucleoprotein</keyword>
<evidence type="ECO:0000256" key="1">
    <source>
        <dbReference type="ARBA" id="ARBA00022980"/>
    </source>
</evidence>
<protein>
    <submittedName>
        <fullName evidence="3">Orf168</fullName>
    </submittedName>
</protein>
<reference evidence="3" key="1">
    <citation type="journal article" date="2000" name="Nucleic Acids Res.">
        <title>The mitochondrial genome of the stramenopile alga Chrysodidymus synuroideus. Complete sequence, gene content and genome organization.</title>
        <authorList>
            <person name="Chesnick J.M."/>
            <person name="Goff M."/>
            <person name="Graham J."/>
            <person name="Ocampo C."/>
            <person name="Lang B.F."/>
            <person name="Seif E."/>
            <person name="Burger G."/>
        </authorList>
    </citation>
    <scope>NUCLEOTIDE SEQUENCE</scope>
</reference>
<proteinExistence type="predicted"/>
<dbReference type="GO" id="GO:0003735">
    <property type="term" value="F:structural constituent of ribosome"/>
    <property type="evidence" value="ECO:0007669"/>
    <property type="project" value="InterPro"/>
</dbReference>
<dbReference type="InterPro" id="IPR036967">
    <property type="entry name" value="Ribosomal_uS11_sf"/>
</dbReference>
<keyword evidence="3" id="KW-0496">Mitochondrion</keyword>
<dbReference type="RefSeq" id="NP_038179.1">
    <property type="nucleotide sequence ID" value="NC_002174.1"/>
</dbReference>
<dbReference type="GO" id="GO:0005840">
    <property type="term" value="C:ribosome"/>
    <property type="evidence" value="ECO:0007669"/>
    <property type="project" value="UniProtKB-KW"/>
</dbReference>